<evidence type="ECO:0000256" key="1">
    <source>
        <dbReference type="ARBA" id="ARBA00009183"/>
    </source>
</evidence>
<dbReference type="InterPro" id="IPR050346">
    <property type="entry name" value="FMO-like"/>
</dbReference>
<dbReference type="Gene3D" id="3.50.50.60">
    <property type="entry name" value="FAD/NAD(P)-binding domain"/>
    <property type="match status" value="2"/>
</dbReference>
<feature type="compositionally biased region" description="Low complexity" evidence="5">
    <location>
        <begin position="187"/>
        <end position="196"/>
    </location>
</feature>
<feature type="compositionally biased region" description="Low complexity" evidence="5">
    <location>
        <begin position="261"/>
        <end position="279"/>
    </location>
</feature>
<gene>
    <name evidence="7" type="ORF">BCR35DRAFT_322448</name>
</gene>
<keyword evidence="2" id="KW-0285">Flavoprotein</keyword>
<dbReference type="Proteomes" id="UP000193467">
    <property type="component" value="Unassembled WGS sequence"/>
</dbReference>
<feature type="compositionally biased region" description="Basic and acidic residues" evidence="5">
    <location>
        <begin position="312"/>
        <end position="325"/>
    </location>
</feature>
<dbReference type="EMBL" id="MCGR01000069">
    <property type="protein sequence ID" value="ORY62871.1"/>
    <property type="molecule type" value="Genomic_DNA"/>
</dbReference>
<evidence type="ECO:0000256" key="4">
    <source>
        <dbReference type="ARBA" id="ARBA00023002"/>
    </source>
</evidence>
<feature type="compositionally biased region" description="Low complexity" evidence="5">
    <location>
        <begin position="289"/>
        <end position="299"/>
    </location>
</feature>
<evidence type="ECO:0000256" key="3">
    <source>
        <dbReference type="ARBA" id="ARBA00022827"/>
    </source>
</evidence>
<evidence type="ECO:0008006" key="9">
    <source>
        <dbReference type="Google" id="ProtNLM"/>
    </source>
</evidence>
<keyword evidence="6" id="KW-0812">Transmembrane</keyword>
<feature type="transmembrane region" description="Helical" evidence="6">
    <location>
        <begin position="747"/>
        <end position="774"/>
    </location>
</feature>
<evidence type="ECO:0000256" key="5">
    <source>
        <dbReference type="SAM" id="MobiDB-lite"/>
    </source>
</evidence>
<evidence type="ECO:0000313" key="7">
    <source>
        <dbReference type="EMBL" id="ORY62871.1"/>
    </source>
</evidence>
<feature type="compositionally biased region" description="Basic and acidic residues" evidence="5">
    <location>
        <begin position="555"/>
        <end position="566"/>
    </location>
</feature>
<evidence type="ECO:0000313" key="8">
    <source>
        <dbReference type="Proteomes" id="UP000193467"/>
    </source>
</evidence>
<dbReference type="OrthoDB" id="74360at2759"/>
<reference evidence="7 8" key="1">
    <citation type="submission" date="2016-07" db="EMBL/GenBank/DDBJ databases">
        <title>Pervasive Adenine N6-methylation of Active Genes in Fungi.</title>
        <authorList>
            <consortium name="DOE Joint Genome Institute"/>
            <person name="Mondo S.J."/>
            <person name="Dannebaum R.O."/>
            <person name="Kuo R.C."/>
            <person name="Labutti K."/>
            <person name="Haridas S."/>
            <person name="Kuo A."/>
            <person name="Salamov A."/>
            <person name="Ahrendt S.R."/>
            <person name="Lipzen A."/>
            <person name="Sullivan W."/>
            <person name="Andreopoulos W.B."/>
            <person name="Clum A."/>
            <person name="Lindquist E."/>
            <person name="Daum C."/>
            <person name="Ramamoorthy G.K."/>
            <person name="Gryganskyi A."/>
            <person name="Culley D."/>
            <person name="Magnuson J.K."/>
            <person name="James T.Y."/>
            <person name="O'Malley M.A."/>
            <person name="Stajich J.E."/>
            <person name="Spatafora J.W."/>
            <person name="Visel A."/>
            <person name="Grigoriev I.V."/>
        </authorList>
    </citation>
    <scope>NUCLEOTIDE SEQUENCE [LARGE SCALE GENOMIC DNA]</scope>
    <source>
        <strain evidence="7 8">62-1032</strain>
    </source>
</reference>
<dbReference type="GO" id="GO:0004499">
    <property type="term" value="F:N,N-dimethylaniline monooxygenase activity"/>
    <property type="evidence" value="ECO:0007669"/>
    <property type="project" value="InterPro"/>
</dbReference>
<comment type="caution">
    <text evidence="7">The sequence shown here is derived from an EMBL/GenBank/DDBJ whole genome shotgun (WGS) entry which is preliminary data.</text>
</comment>
<evidence type="ECO:0000256" key="2">
    <source>
        <dbReference type="ARBA" id="ARBA00022630"/>
    </source>
</evidence>
<evidence type="ECO:0000256" key="6">
    <source>
        <dbReference type="SAM" id="Phobius"/>
    </source>
</evidence>
<name>A0A1Y2DUC6_9BASI</name>
<dbReference type="InParanoid" id="A0A1Y2DUC6"/>
<dbReference type="SUPFAM" id="SSF51905">
    <property type="entry name" value="FAD/NAD(P)-binding domain"/>
    <property type="match status" value="1"/>
</dbReference>
<dbReference type="PANTHER" id="PTHR23023">
    <property type="entry name" value="DIMETHYLANILINE MONOOXYGENASE"/>
    <property type="match status" value="1"/>
</dbReference>
<accession>A0A1Y2DUC6</accession>
<proteinExistence type="inferred from homology"/>
<keyword evidence="6" id="KW-0472">Membrane</keyword>
<dbReference type="GO" id="GO:0050661">
    <property type="term" value="F:NADP binding"/>
    <property type="evidence" value="ECO:0007669"/>
    <property type="project" value="InterPro"/>
</dbReference>
<keyword evidence="6" id="KW-1133">Transmembrane helix</keyword>
<dbReference type="AlphaFoldDB" id="A0A1Y2DUC6"/>
<dbReference type="Pfam" id="PF00743">
    <property type="entry name" value="FMO-like"/>
    <property type="match status" value="1"/>
</dbReference>
<feature type="compositionally biased region" description="Low complexity" evidence="5">
    <location>
        <begin position="225"/>
        <end position="248"/>
    </location>
</feature>
<feature type="region of interest" description="Disordered" evidence="5">
    <location>
        <begin position="545"/>
        <end position="566"/>
    </location>
</feature>
<sequence length="786" mass="86905">MPTRRSLIIGAGPSGLVSLKTLLHFPRNQHDDGPQFDPLIIEAADAIGGTFDQRSYENGNLVSSKQITAFSDYRLPASAPDHLTMPAYVDYLHGYIQRFGLDSPVGERWEGTPLEGSSRIQLGLRVVGVRKEGREHRVKVLGRDGRIFILYVDTITICTGLHVTPSVPSIAGLPENLVPQSPPILPPSTSSSSSSSATKVDHPASSPSFITPEPASPTHKSFTDALHSTSPSPSSPSPSLLSTHTPASGSIFKEDLTFEHPSSPSSFSHSLKRSPSSSSTAGRSHKRSSSMASIPPVSSFKEQHRHSSMTADLHHHAAEEEKEKEQEEGEPQYPPVEDWARELQKEGVRVIHSSQYKRRSEFEGRRVLILGIGETSMDLSYEAIQGGAKEVVVCHRGGFLSFPKVLNDFQVFGVRFDGDLPIDGLITNLFETTYVHPWVSHSHLRWFISDFIIKRVLWFLTGTQAGCNQWIGGLPPSRLGRAYVFLNKSSKAMPYINAPYQPTNRLLSTLLSTSYIDPPLPPTRCSTIDLALWPSSISTTGSIVFTPSSSLPQSRGKDRPEERRMKSREVKPDLVVFATGYRQEWGWLGEEYPQGPGDERVDVREVCGREDLSVGWVGFVRPGVGAIPPIAEQQAMLWALLVTKKVEIPTSEPYYRLLASEGARIQYGVDHSAYMSTLAKDMGAAPGLRQLYDEYGLHVLVCYCFGAAFGPFYRLVGPLRGNHEEMKDIVTTELWETVTRRGLAGNFFMGVIPMLFYAQIILIAYLLEAVWILLGRPGRRGPRRCG</sequence>
<keyword evidence="4" id="KW-0560">Oxidoreductase</keyword>
<organism evidence="7 8">
    <name type="scientific">Leucosporidium creatinivorum</name>
    <dbReference type="NCBI Taxonomy" id="106004"/>
    <lineage>
        <taxon>Eukaryota</taxon>
        <taxon>Fungi</taxon>
        <taxon>Dikarya</taxon>
        <taxon>Basidiomycota</taxon>
        <taxon>Pucciniomycotina</taxon>
        <taxon>Microbotryomycetes</taxon>
        <taxon>Leucosporidiales</taxon>
        <taxon>Leucosporidium</taxon>
    </lineage>
</organism>
<feature type="region of interest" description="Disordered" evidence="5">
    <location>
        <begin position="181"/>
        <end position="335"/>
    </location>
</feature>
<protein>
    <recommendedName>
        <fullName evidence="9">Dimethylaniline monooxygenase</fullName>
    </recommendedName>
</protein>
<comment type="similarity">
    <text evidence="1">Belongs to the FMO family.</text>
</comment>
<keyword evidence="3" id="KW-0274">FAD</keyword>
<keyword evidence="8" id="KW-1185">Reference proteome</keyword>
<dbReference type="STRING" id="106004.A0A1Y2DUC6"/>
<dbReference type="InterPro" id="IPR036188">
    <property type="entry name" value="FAD/NAD-bd_sf"/>
</dbReference>
<dbReference type="GO" id="GO:0050660">
    <property type="term" value="F:flavin adenine dinucleotide binding"/>
    <property type="evidence" value="ECO:0007669"/>
    <property type="project" value="InterPro"/>
</dbReference>
<dbReference type="InterPro" id="IPR020946">
    <property type="entry name" value="Flavin_mOase-like"/>
</dbReference>